<proteinExistence type="predicted"/>
<dbReference type="FunFam" id="3.10.110.10:FF:000072">
    <property type="entry name" value="Ubiquitin-conjugating enzyme E2 W"/>
    <property type="match status" value="1"/>
</dbReference>
<dbReference type="GeneID" id="30982675"/>
<dbReference type="InterPro" id="IPR016135">
    <property type="entry name" value="UBQ-conjugating_enzyme/RWD"/>
</dbReference>
<gene>
    <name evidence="2" type="ORF">CANTADRAFT_338938</name>
</gene>
<dbReference type="SMART" id="SM00212">
    <property type="entry name" value="UBCc"/>
    <property type="match status" value="1"/>
</dbReference>
<dbReference type="Proteomes" id="UP000094285">
    <property type="component" value="Unassembled WGS sequence"/>
</dbReference>
<dbReference type="EMBL" id="KV453909">
    <property type="protein sequence ID" value="ODV82480.1"/>
    <property type="molecule type" value="Genomic_DNA"/>
</dbReference>
<reference evidence="3" key="1">
    <citation type="submission" date="2016-05" db="EMBL/GenBank/DDBJ databases">
        <title>Comparative genomics of biotechnologically important yeasts.</title>
        <authorList>
            <consortium name="DOE Joint Genome Institute"/>
            <person name="Riley R."/>
            <person name="Haridas S."/>
            <person name="Wolfe K.H."/>
            <person name="Lopes M.R."/>
            <person name="Hittinger C.T."/>
            <person name="Goker M."/>
            <person name="Salamov A."/>
            <person name="Wisecaver J."/>
            <person name="Long T.M."/>
            <person name="Aerts A.L."/>
            <person name="Barry K."/>
            <person name="Choi C."/>
            <person name="Clum A."/>
            <person name="Coughlan A.Y."/>
            <person name="Deshpande S."/>
            <person name="Douglass A.P."/>
            <person name="Hanson S.J."/>
            <person name="Klenk H.-P."/>
            <person name="Labutti K."/>
            <person name="Lapidus A."/>
            <person name="Lindquist E."/>
            <person name="Lipzen A."/>
            <person name="Meier-Kolthoff J.P."/>
            <person name="Ohm R.A."/>
            <person name="Otillar R.P."/>
            <person name="Pangilinan J."/>
            <person name="Peng Y."/>
            <person name="Rokas A."/>
            <person name="Rosa C.A."/>
            <person name="Scheuner C."/>
            <person name="Sibirny A.A."/>
            <person name="Slot J.C."/>
            <person name="Stielow J.B."/>
            <person name="Sun H."/>
            <person name="Kurtzman C.P."/>
            <person name="Blackwell M."/>
            <person name="Grigoriev I.V."/>
            <person name="Jeffries T.W."/>
        </authorList>
    </citation>
    <scope>NUCLEOTIDE SEQUENCE [LARGE SCALE GENOMIC DNA]</scope>
    <source>
        <strain evidence="3">NRRL Y-17324</strain>
    </source>
</reference>
<dbReference type="PANTHER" id="PTHR24068">
    <property type="entry name" value="UBIQUITIN-CONJUGATING ENZYME E2"/>
    <property type="match status" value="1"/>
</dbReference>
<dbReference type="RefSeq" id="XP_020067602.1">
    <property type="nucleotide sequence ID" value="XM_020208538.1"/>
</dbReference>
<dbReference type="Pfam" id="PF00179">
    <property type="entry name" value="UQ_con"/>
    <property type="match status" value="1"/>
</dbReference>
<dbReference type="OrthoDB" id="406833at2759"/>
<evidence type="ECO:0000313" key="2">
    <source>
        <dbReference type="EMBL" id="ODV82480.1"/>
    </source>
</evidence>
<accession>A0A1E4SSI9</accession>
<organism evidence="2 3">
    <name type="scientific">Suhomyces tanzawaensis NRRL Y-17324</name>
    <dbReference type="NCBI Taxonomy" id="984487"/>
    <lineage>
        <taxon>Eukaryota</taxon>
        <taxon>Fungi</taxon>
        <taxon>Dikarya</taxon>
        <taxon>Ascomycota</taxon>
        <taxon>Saccharomycotina</taxon>
        <taxon>Pichiomycetes</taxon>
        <taxon>Debaryomycetaceae</taxon>
        <taxon>Suhomyces</taxon>
    </lineage>
</organism>
<sequence>MPRTPAGPHPFQRRLLKEYQGLVKANLPGITMVQHADTMSEYIFRIQVQHNPLYPENDRYYLSVRITREYPVDSPQVQFIKYEELDDEEASEAKIPIHPHIYSNGHICLNLLGDDWTPACSVESVLLSVQSLLGTNQVLERPPDNDSYVRHAPLNPKLTKFTYHDDDV</sequence>
<dbReference type="SUPFAM" id="SSF54495">
    <property type="entry name" value="UBC-like"/>
    <property type="match status" value="1"/>
</dbReference>
<dbReference type="InterPro" id="IPR000608">
    <property type="entry name" value="UBC"/>
</dbReference>
<dbReference type="CDD" id="cd23808">
    <property type="entry name" value="UBCc_UBE2W"/>
    <property type="match status" value="1"/>
</dbReference>
<evidence type="ECO:0000313" key="3">
    <source>
        <dbReference type="Proteomes" id="UP000094285"/>
    </source>
</evidence>
<evidence type="ECO:0000259" key="1">
    <source>
        <dbReference type="PROSITE" id="PS50127"/>
    </source>
</evidence>
<keyword evidence="3" id="KW-1185">Reference proteome</keyword>
<protein>
    <submittedName>
        <fullName evidence="2">UBC-like protein</fullName>
    </submittedName>
</protein>
<dbReference type="PROSITE" id="PS50127">
    <property type="entry name" value="UBC_2"/>
    <property type="match status" value="1"/>
</dbReference>
<name>A0A1E4SSI9_9ASCO</name>
<dbReference type="STRING" id="984487.A0A1E4SSI9"/>
<feature type="domain" description="UBC core" evidence="1">
    <location>
        <begin position="10"/>
        <end position="168"/>
    </location>
</feature>
<dbReference type="Gene3D" id="3.10.110.10">
    <property type="entry name" value="Ubiquitin Conjugating Enzyme"/>
    <property type="match status" value="1"/>
</dbReference>
<dbReference type="AlphaFoldDB" id="A0A1E4SSI9"/>